<evidence type="ECO:0000259" key="6">
    <source>
        <dbReference type="Pfam" id="PF17801"/>
    </source>
</evidence>
<keyword evidence="2" id="KW-0732">Signal</keyword>
<dbReference type="GO" id="GO:0016020">
    <property type="term" value="C:membrane"/>
    <property type="evidence" value="ECO:0007669"/>
    <property type="project" value="InterPro"/>
</dbReference>
<dbReference type="GO" id="GO:0004557">
    <property type="term" value="F:alpha-galactosidase activity"/>
    <property type="evidence" value="ECO:0007669"/>
    <property type="project" value="UniProtKB-EC"/>
</dbReference>
<dbReference type="InterPro" id="IPR013785">
    <property type="entry name" value="Aldolase_TIM"/>
</dbReference>
<name>G9IS45_9BACT</name>
<evidence type="ECO:0000313" key="7">
    <source>
        <dbReference type="EMBL" id="AEW47968.1"/>
    </source>
</evidence>
<dbReference type="CDD" id="cd14792">
    <property type="entry name" value="GH27"/>
    <property type="match status" value="1"/>
</dbReference>
<dbReference type="EC" id="3.2.1.22" evidence="5"/>
<dbReference type="InterPro" id="IPR041233">
    <property type="entry name" value="Melibiase_C"/>
</dbReference>
<dbReference type="PANTHER" id="PTHR11452">
    <property type="entry name" value="ALPHA-GALACTOSIDASE/ALPHA-N-ACETYLGALACTOSAMINIDASE"/>
    <property type="match status" value="1"/>
</dbReference>
<feature type="domain" description="Alpha galactosidase C-terminal" evidence="6">
    <location>
        <begin position="441"/>
        <end position="513"/>
    </location>
</feature>
<dbReference type="GO" id="GO:0005975">
    <property type="term" value="P:carbohydrate metabolic process"/>
    <property type="evidence" value="ECO:0007669"/>
    <property type="project" value="InterPro"/>
</dbReference>
<dbReference type="GO" id="GO:0005509">
    <property type="term" value="F:calcium ion binding"/>
    <property type="evidence" value="ECO:0007669"/>
    <property type="project" value="InterPro"/>
</dbReference>
<dbReference type="Pfam" id="PF05345">
    <property type="entry name" value="He_PIG"/>
    <property type="match status" value="1"/>
</dbReference>
<dbReference type="PANTHER" id="PTHR11452:SF75">
    <property type="entry name" value="ALPHA-GALACTOSIDASE MEL1"/>
    <property type="match status" value="1"/>
</dbReference>
<keyword evidence="5" id="KW-1015">Disulfide bond</keyword>
<dbReference type="Pfam" id="PF16499">
    <property type="entry name" value="Melibiase_2"/>
    <property type="match status" value="1"/>
</dbReference>
<comment type="similarity">
    <text evidence="1 5">Belongs to the glycosyl hydrolase 27 family.</text>
</comment>
<dbReference type="InterPro" id="IPR013780">
    <property type="entry name" value="Glyco_hydro_b"/>
</dbReference>
<dbReference type="InterPro" id="IPR017853">
    <property type="entry name" value="GH"/>
</dbReference>
<dbReference type="InterPro" id="IPR013783">
    <property type="entry name" value="Ig-like_fold"/>
</dbReference>
<dbReference type="Gene3D" id="2.60.40.1180">
    <property type="entry name" value="Golgi alpha-mannosidase II"/>
    <property type="match status" value="1"/>
</dbReference>
<reference evidence="7" key="1">
    <citation type="submission" date="2011-09" db="EMBL/GenBank/DDBJ databases">
        <title>High throughput functional metagenomic screening for glycosyl hydrolases in a passive mining bioremediation site.</title>
        <authorList>
            <person name="Mewis K."/>
            <person name="Konwar K."/>
            <person name="Howes C.G."/>
            <person name="Taupp M."/>
            <person name="Baldwin S.A."/>
            <person name="Hallam S.J."/>
        </authorList>
    </citation>
    <scope>NUCLEOTIDE SEQUENCE</scope>
</reference>
<keyword evidence="3 5" id="KW-0378">Hydrolase</keyword>
<dbReference type="InterPro" id="IPR015919">
    <property type="entry name" value="Cadherin-like_sf"/>
</dbReference>
<evidence type="ECO:0000256" key="5">
    <source>
        <dbReference type="RuleBase" id="RU361168"/>
    </source>
</evidence>
<dbReference type="Gene3D" id="2.60.40.10">
    <property type="entry name" value="Immunoglobulins"/>
    <property type="match status" value="1"/>
</dbReference>
<accession>G9IS45</accession>
<dbReference type="Pfam" id="PF17801">
    <property type="entry name" value="Melibiase_C"/>
    <property type="match status" value="1"/>
</dbReference>
<evidence type="ECO:0000256" key="4">
    <source>
        <dbReference type="ARBA" id="ARBA00023295"/>
    </source>
</evidence>
<dbReference type="SUPFAM" id="SSF51011">
    <property type="entry name" value="Glycosyl hydrolase domain"/>
    <property type="match status" value="1"/>
</dbReference>
<dbReference type="SUPFAM" id="SSF49313">
    <property type="entry name" value="Cadherin-like"/>
    <property type="match status" value="1"/>
</dbReference>
<comment type="catalytic activity">
    <reaction evidence="5">
        <text>Hydrolysis of terminal, non-reducing alpha-D-galactose residues in alpha-D-galactosides, including galactose oligosaccharides, galactomannans and galactolipids.</text>
        <dbReference type="EC" id="3.2.1.22"/>
    </reaction>
</comment>
<organism evidence="7">
    <name type="scientific">uncultured bacterium G2_7</name>
    <dbReference type="NCBI Taxonomy" id="1112296"/>
    <lineage>
        <taxon>Bacteria</taxon>
        <taxon>environmental samples</taxon>
    </lineage>
</organism>
<dbReference type="AlphaFoldDB" id="G9IS45"/>
<dbReference type="InterPro" id="IPR002241">
    <property type="entry name" value="Glyco_hydro_27"/>
</dbReference>
<proteinExistence type="inferred from homology"/>
<evidence type="ECO:0000256" key="1">
    <source>
        <dbReference type="ARBA" id="ARBA00009743"/>
    </source>
</evidence>
<evidence type="ECO:0000256" key="2">
    <source>
        <dbReference type="ARBA" id="ARBA00022729"/>
    </source>
</evidence>
<dbReference type="EMBL" id="JN695678">
    <property type="protein sequence ID" value="AEW47968.1"/>
    <property type="molecule type" value="Genomic_DNA"/>
</dbReference>
<keyword evidence="4 5" id="KW-0326">Glycosidase</keyword>
<dbReference type="SUPFAM" id="SSF51445">
    <property type="entry name" value="(Trans)glycosidases"/>
    <property type="match status" value="1"/>
</dbReference>
<evidence type="ECO:0000256" key="3">
    <source>
        <dbReference type="ARBA" id="ARBA00022801"/>
    </source>
</evidence>
<sequence>MKKIKILFIITLLLKTIISTATERKSFVEETDFEILTPTSKAQPRINGPLVYGCRLGSPFLYRIPCQGERPIRFSVKKLPSGLTLDSSTGIISGVCLERGEYDLLIRAVNAKGKNKRKLKIVVGDKLSLTPPMGWNHWYAHYYRVTDKMIREAADVMISSGMADVGYQYVNIDDCWMNASPGAQKYEDLSRVGPLRDDQGNILPNRHFPDMKELTDYIHSKGLKAGIYTSPGELTCQGYAASYQHEELDTQQFANWGFDFLKYDWCSYNKIANGDTSLETYQKPYRNMGMILQSLQRDIVFNLCQYGRGEVWKWGAEVGGHCWRTAGDLGFRLNNIFDVAIRNSEYRSYSKPGEWNDPDYIQIGWIGDARGQGIPELTKMPANMQYAYMSLWSLMAAPLIYSGDMTKLDKFTLNVLCNPEVIEVNQDPLGKCGWIIHQSGEHFIMVKELHDGSKAVGMFNRAENIAEMTINWDKLQLSERQTVRDLWRQKNLGVFKGKFKALVPPQGVIMVKISKR</sequence>
<dbReference type="Gene3D" id="3.20.20.70">
    <property type="entry name" value="Aldolase class I"/>
    <property type="match status" value="1"/>
</dbReference>
<dbReference type="PRINTS" id="PR00740">
    <property type="entry name" value="GLHYDRLASE27"/>
</dbReference>
<protein>
    <recommendedName>
        <fullName evidence="5">Alpha-galactosidase</fullName>
        <ecNumber evidence="5">3.2.1.22</ecNumber>
    </recommendedName>
    <alternativeName>
        <fullName evidence="5">Melibiase</fullName>
    </alternativeName>
</protein>